<dbReference type="RefSeq" id="XP_056583339.1">
    <property type="nucleotide sequence ID" value="XM_056719204.1"/>
</dbReference>
<dbReference type="AlphaFoldDB" id="A0A9W9SW18"/>
<reference evidence="1" key="2">
    <citation type="journal article" date="2023" name="IMA Fungus">
        <title>Comparative genomic study of the Penicillium genus elucidates a diverse pangenome and 15 lateral gene transfer events.</title>
        <authorList>
            <person name="Petersen C."/>
            <person name="Sorensen T."/>
            <person name="Nielsen M.R."/>
            <person name="Sondergaard T.E."/>
            <person name="Sorensen J.L."/>
            <person name="Fitzpatrick D.A."/>
            <person name="Frisvad J.C."/>
            <person name="Nielsen K.L."/>
        </authorList>
    </citation>
    <scope>NUCLEOTIDE SEQUENCE</scope>
    <source>
        <strain evidence="1">IBT 3081</strain>
    </source>
</reference>
<gene>
    <name evidence="1" type="ORF">N7517_001474</name>
</gene>
<reference evidence="1" key="1">
    <citation type="submission" date="2022-12" db="EMBL/GenBank/DDBJ databases">
        <authorList>
            <person name="Petersen C."/>
        </authorList>
    </citation>
    <scope>NUCLEOTIDE SEQUENCE</scope>
    <source>
        <strain evidence="1">IBT 3081</strain>
    </source>
</reference>
<dbReference type="EMBL" id="JAPZBT010000001">
    <property type="protein sequence ID" value="KAJ5383563.1"/>
    <property type="molecule type" value="Genomic_DNA"/>
</dbReference>
<proteinExistence type="predicted"/>
<accession>A0A9W9SW18</accession>
<comment type="caution">
    <text evidence="1">The sequence shown here is derived from an EMBL/GenBank/DDBJ whole genome shotgun (WGS) entry which is preliminary data.</text>
</comment>
<name>A0A9W9SW18_9EURO</name>
<keyword evidence="2" id="KW-1185">Reference proteome</keyword>
<protein>
    <submittedName>
        <fullName evidence="1">Uncharacterized protein</fullName>
    </submittedName>
</protein>
<evidence type="ECO:0000313" key="2">
    <source>
        <dbReference type="Proteomes" id="UP001147752"/>
    </source>
</evidence>
<sequence>MFPDTHGYAENSGFYISLVTIQYSTHNYTSELAAMPIPYIQRPPGPVIRPEWHSETWCRVRRSFGARGMA</sequence>
<organism evidence="1 2">
    <name type="scientific">Penicillium concentricum</name>
    <dbReference type="NCBI Taxonomy" id="293559"/>
    <lineage>
        <taxon>Eukaryota</taxon>
        <taxon>Fungi</taxon>
        <taxon>Dikarya</taxon>
        <taxon>Ascomycota</taxon>
        <taxon>Pezizomycotina</taxon>
        <taxon>Eurotiomycetes</taxon>
        <taxon>Eurotiomycetidae</taxon>
        <taxon>Eurotiales</taxon>
        <taxon>Aspergillaceae</taxon>
        <taxon>Penicillium</taxon>
    </lineage>
</organism>
<evidence type="ECO:0000313" key="1">
    <source>
        <dbReference type="EMBL" id="KAJ5383563.1"/>
    </source>
</evidence>
<dbReference type="GeneID" id="81458387"/>
<dbReference type="Proteomes" id="UP001147752">
    <property type="component" value="Unassembled WGS sequence"/>
</dbReference>